<feature type="region of interest" description="Disordered" evidence="1">
    <location>
        <begin position="43"/>
        <end position="85"/>
    </location>
</feature>
<evidence type="ECO:0000256" key="1">
    <source>
        <dbReference type="SAM" id="MobiDB-lite"/>
    </source>
</evidence>
<comment type="caution">
    <text evidence="2">The sequence shown here is derived from an EMBL/GenBank/DDBJ whole genome shotgun (WGS) entry which is preliminary data.</text>
</comment>
<organism evidence="2 3">
    <name type="scientific">Streptomyces marokkonensis</name>
    <dbReference type="NCBI Taxonomy" id="324855"/>
    <lineage>
        <taxon>Bacteria</taxon>
        <taxon>Bacillati</taxon>
        <taxon>Actinomycetota</taxon>
        <taxon>Actinomycetes</taxon>
        <taxon>Kitasatosporales</taxon>
        <taxon>Streptomycetaceae</taxon>
        <taxon>Streptomyces</taxon>
    </lineage>
</organism>
<reference evidence="3" key="1">
    <citation type="journal article" date="2019" name="Int. J. Syst. Evol. Microbiol.">
        <title>The Global Catalogue of Microorganisms (GCM) 10K type strain sequencing project: providing services to taxonomists for standard genome sequencing and annotation.</title>
        <authorList>
            <consortium name="The Broad Institute Genomics Platform"/>
            <consortium name="The Broad Institute Genome Sequencing Center for Infectious Disease"/>
            <person name="Wu L."/>
            <person name="Ma J."/>
        </authorList>
    </citation>
    <scope>NUCLEOTIDE SEQUENCE [LARGE SCALE GENOMIC DNA]</scope>
    <source>
        <strain evidence="3">JCM 17027</strain>
    </source>
</reference>
<protein>
    <submittedName>
        <fullName evidence="2">Uncharacterized protein</fullName>
    </submittedName>
</protein>
<name>A0ABP7PTP5_9ACTN</name>
<dbReference type="Proteomes" id="UP001500034">
    <property type="component" value="Unassembled WGS sequence"/>
</dbReference>
<sequence>MTEPAAEIRRLPPRPRLTLRSRDVDFFEKQAQSAGVVETLPALEPEGLRTDAQKAVRRDRPAPQSARAAGGESRPAPARRLAERTFLVVVPRTSSAPTASSAS</sequence>
<evidence type="ECO:0000313" key="2">
    <source>
        <dbReference type="EMBL" id="GAA3971094.1"/>
    </source>
</evidence>
<accession>A0ABP7PTP5</accession>
<keyword evidence="3" id="KW-1185">Reference proteome</keyword>
<dbReference type="EMBL" id="BAABCQ010000033">
    <property type="protein sequence ID" value="GAA3971094.1"/>
    <property type="molecule type" value="Genomic_DNA"/>
</dbReference>
<feature type="compositionally biased region" description="Basic and acidic residues" evidence="1">
    <location>
        <begin position="46"/>
        <end position="61"/>
    </location>
</feature>
<proteinExistence type="predicted"/>
<evidence type="ECO:0000313" key="3">
    <source>
        <dbReference type="Proteomes" id="UP001500034"/>
    </source>
</evidence>
<gene>
    <name evidence="2" type="ORF">GCM10022384_22620</name>
</gene>